<dbReference type="InterPro" id="IPR029039">
    <property type="entry name" value="Flavoprotein-like_sf"/>
</dbReference>
<evidence type="ECO:0000256" key="1">
    <source>
        <dbReference type="SAM" id="Phobius"/>
    </source>
</evidence>
<dbReference type="Gene3D" id="3.40.50.360">
    <property type="match status" value="1"/>
</dbReference>
<dbReference type="RefSeq" id="WP_186859489.1">
    <property type="nucleotide sequence ID" value="NZ_JACOOO010000007.1"/>
</dbReference>
<feature type="domain" description="Flavodoxin-like" evidence="2">
    <location>
        <begin position="4"/>
        <end position="150"/>
    </location>
</feature>
<dbReference type="PROSITE" id="PS50902">
    <property type="entry name" value="FLAVODOXIN_LIKE"/>
    <property type="match status" value="1"/>
</dbReference>
<keyword evidence="1" id="KW-0812">Transmembrane</keyword>
<dbReference type="EMBL" id="JACOOO010000007">
    <property type="protein sequence ID" value="MBC5628337.1"/>
    <property type="molecule type" value="Genomic_DNA"/>
</dbReference>
<sequence>MDNVLVIYKSIYGSTKKYAKWIAEDLNCNVVEVKKVKIKDLENYKTIIYGGGLYASGISGVSFIKKNYNKLKDKNIIVFTVGLSDPKMKENFESIKNRNFNEDMMKNITFFNLRGAIDYKGLSKIHSIMMEMLKRTITKKDAKDITDEEMLLLKTYGYKVDFIDRNTIAPIIELVKNSLK</sequence>
<dbReference type="Pfam" id="PF12724">
    <property type="entry name" value="Flavodoxin_5"/>
    <property type="match status" value="1"/>
</dbReference>
<accession>A0ABR7DAB6</accession>
<gene>
    <name evidence="3" type="ORF">H8S20_05450</name>
</gene>
<protein>
    <submittedName>
        <fullName evidence="3">Flavodoxin</fullName>
    </submittedName>
</protein>
<dbReference type="InterPro" id="IPR026816">
    <property type="entry name" value="Flavodoxin_dom"/>
</dbReference>
<dbReference type="PANTHER" id="PTHR38030:SF2">
    <property type="entry name" value="PROTOPORPHYRINOGEN IX DEHYDROGENASE [QUINONE]"/>
    <property type="match status" value="1"/>
</dbReference>
<keyword evidence="1" id="KW-1133">Transmembrane helix</keyword>
<evidence type="ECO:0000313" key="3">
    <source>
        <dbReference type="EMBL" id="MBC5628337.1"/>
    </source>
</evidence>
<proteinExistence type="predicted"/>
<feature type="transmembrane region" description="Helical" evidence="1">
    <location>
        <begin position="46"/>
        <end position="64"/>
    </location>
</feature>
<evidence type="ECO:0000259" key="2">
    <source>
        <dbReference type="PROSITE" id="PS50902"/>
    </source>
</evidence>
<name>A0ABR7DAB6_9CLOT</name>
<dbReference type="PROSITE" id="PS00201">
    <property type="entry name" value="FLAVODOXIN"/>
    <property type="match status" value="1"/>
</dbReference>
<dbReference type="Proteomes" id="UP000596929">
    <property type="component" value="Unassembled WGS sequence"/>
</dbReference>
<dbReference type="SUPFAM" id="SSF52218">
    <property type="entry name" value="Flavoproteins"/>
    <property type="match status" value="1"/>
</dbReference>
<comment type="caution">
    <text evidence="3">The sequence shown here is derived from an EMBL/GenBank/DDBJ whole genome shotgun (WGS) entry which is preliminary data.</text>
</comment>
<evidence type="ECO:0000313" key="4">
    <source>
        <dbReference type="Proteomes" id="UP000596929"/>
    </source>
</evidence>
<dbReference type="InterPro" id="IPR052200">
    <property type="entry name" value="Protoporphyrinogen_IX_DH"/>
</dbReference>
<dbReference type="PANTHER" id="PTHR38030">
    <property type="entry name" value="PROTOPORPHYRINOGEN IX DEHYDROGENASE [MENAQUINONE]"/>
    <property type="match status" value="1"/>
</dbReference>
<keyword evidence="1" id="KW-0472">Membrane</keyword>
<dbReference type="InterPro" id="IPR008254">
    <property type="entry name" value="Flavodoxin/NO_synth"/>
</dbReference>
<organism evidence="3 4">
    <name type="scientific">Clostridium hominis</name>
    <dbReference type="NCBI Taxonomy" id="2763036"/>
    <lineage>
        <taxon>Bacteria</taxon>
        <taxon>Bacillati</taxon>
        <taxon>Bacillota</taxon>
        <taxon>Clostridia</taxon>
        <taxon>Eubacteriales</taxon>
        <taxon>Clostridiaceae</taxon>
        <taxon>Clostridium</taxon>
    </lineage>
</organism>
<dbReference type="InterPro" id="IPR001226">
    <property type="entry name" value="Flavodoxin_CS"/>
</dbReference>
<reference evidence="3 4" key="1">
    <citation type="submission" date="2020-08" db="EMBL/GenBank/DDBJ databases">
        <title>Genome public.</title>
        <authorList>
            <person name="Liu C."/>
            <person name="Sun Q."/>
        </authorList>
    </citation>
    <scope>NUCLEOTIDE SEQUENCE [LARGE SCALE GENOMIC DNA]</scope>
    <source>
        <strain evidence="3 4">NSJ-6</strain>
    </source>
</reference>
<keyword evidence="4" id="KW-1185">Reference proteome</keyword>